<evidence type="ECO:0008006" key="3">
    <source>
        <dbReference type="Google" id="ProtNLM"/>
    </source>
</evidence>
<keyword evidence="2" id="KW-1185">Reference proteome</keyword>
<dbReference type="RefSeq" id="WP_111000008.1">
    <property type="nucleotide sequence ID" value="NZ_QKTW01000022.1"/>
</dbReference>
<evidence type="ECO:0000313" key="1">
    <source>
        <dbReference type="EMBL" id="PZF71634.1"/>
    </source>
</evidence>
<accession>A0A2W2AUI1</accession>
<comment type="caution">
    <text evidence="1">The sequence shown here is derived from an EMBL/GenBank/DDBJ whole genome shotgun (WGS) entry which is preliminary data.</text>
</comment>
<organism evidence="1 2">
    <name type="scientific">Taibaiella soli</name>
    <dbReference type="NCBI Taxonomy" id="1649169"/>
    <lineage>
        <taxon>Bacteria</taxon>
        <taxon>Pseudomonadati</taxon>
        <taxon>Bacteroidota</taxon>
        <taxon>Chitinophagia</taxon>
        <taxon>Chitinophagales</taxon>
        <taxon>Chitinophagaceae</taxon>
        <taxon>Taibaiella</taxon>
    </lineage>
</organism>
<dbReference type="OrthoDB" id="674885at2"/>
<protein>
    <recommendedName>
        <fullName evidence="3">DUF4265 domain-containing protein</fullName>
    </recommendedName>
</protein>
<gene>
    <name evidence="1" type="ORF">DN068_16310</name>
</gene>
<dbReference type="Proteomes" id="UP000248745">
    <property type="component" value="Unassembled WGS sequence"/>
</dbReference>
<reference evidence="1 2" key="1">
    <citation type="submission" date="2018-06" db="EMBL/GenBank/DDBJ databases">
        <title>Mucibacter soli gen. nov., sp. nov., a new member of the family Chitinophagaceae producing mucin.</title>
        <authorList>
            <person name="Kim M.-K."/>
            <person name="Park S."/>
            <person name="Kim T.-S."/>
            <person name="Joung Y."/>
            <person name="Han J.-H."/>
            <person name="Kim S.B."/>
        </authorList>
    </citation>
    <scope>NUCLEOTIDE SEQUENCE [LARGE SCALE GENOMIC DNA]</scope>
    <source>
        <strain evidence="1 2">R1-15</strain>
    </source>
</reference>
<name>A0A2W2AUI1_9BACT</name>
<proteinExistence type="predicted"/>
<dbReference type="EMBL" id="QKTW01000022">
    <property type="protein sequence ID" value="PZF71634.1"/>
    <property type="molecule type" value="Genomic_DNA"/>
</dbReference>
<sequence>MEDNSIQITLCFEDVTYDNLVEQIAPNIFRMLENDILDERLTYGTEFETQTNEEGVHRIVNILKESDYVVYRLWLSSQIPIEAYRLIGDEIMKHGGYWQVDMGSIASANLPRDCEFDLDAALKMVYEAYGKDR</sequence>
<evidence type="ECO:0000313" key="2">
    <source>
        <dbReference type="Proteomes" id="UP000248745"/>
    </source>
</evidence>
<dbReference type="AlphaFoldDB" id="A0A2W2AUI1"/>